<dbReference type="PANTHER" id="PTHR21212">
    <property type="entry name" value="BERNARDINELLI-SEIP CONGENITAL LIPODYSTROPHY 2 HOMOLOG BSCL2 PROTEIN"/>
    <property type="match status" value="1"/>
</dbReference>
<keyword evidence="4 8" id="KW-1133">Transmembrane helix</keyword>
<evidence type="ECO:0000313" key="10">
    <source>
        <dbReference type="Proteomes" id="UP001159364"/>
    </source>
</evidence>
<evidence type="ECO:0008006" key="11">
    <source>
        <dbReference type="Google" id="ProtNLM"/>
    </source>
</evidence>
<evidence type="ECO:0000256" key="6">
    <source>
        <dbReference type="ARBA" id="ARBA00023136"/>
    </source>
</evidence>
<name>A0AAV8T700_9ROSI</name>
<evidence type="ECO:0000256" key="8">
    <source>
        <dbReference type="SAM" id="Phobius"/>
    </source>
</evidence>
<evidence type="ECO:0000313" key="9">
    <source>
        <dbReference type="EMBL" id="KAJ8762003.1"/>
    </source>
</evidence>
<dbReference type="EMBL" id="JAIWQS010000006">
    <property type="protein sequence ID" value="KAJ8762003.1"/>
    <property type="molecule type" value="Genomic_DNA"/>
</dbReference>
<dbReference type="InterPro" id="IPR009617">
    <property type="entry name" value="Seipin"/>
</dbReference>
<protein>
    <recommendedName>
        <fullName evidence="11">Seipin</fullName>
    </recommendedName>
</protein>
<dbReference type="Proteomes" id="UP001159364">
    <property type="component" value="Linkage Group LG06"/>
</dbReference>
<keyword evidence="2 8" id="KW-0812">Transmembrane</keyword>
<feature type="region of interest" description="Disordered" evidence="7">
    <location>
        <begin position="1"/>
        <end position="27"/>
    </location>
</feature>
<dbReference type="GO" id="GO:0005789">
    <property type="term" value="C:endoplasmic reticulum membrane"/>
    <property type="evidence" value="ECO:0007669"/>
    <property type="project" value="UniProtKB-SubCell"/>
</dbReference>
<sequence>MDEDDLSFHDALDDFPSHDCSEPDQCHPSTCDSTLSVDLPFPEVYSSVSTIRRRSISRSRFRDAASEDSTLGSSSDGSSVTQVNDPKTDIRERRYKIDRALKENEKNLESSESAQTSQDIVEPFGTVSGVIEEEDAKTQGSIVTVSNDDLVGGPIDSGAEDVDSTSSNLLVSIVGLVFKAIGFQLNLLFTFVSFPAWVLYHSYMLVVDPFGVARRVRQLCLRKLASLCSLIGRMLGPFVNDWLKDQKTIWKFFLTFVWGFLWSIYVCTILFGLLVLSVLISGFLMRYLVEEPMQIRQGLNFDYTKNSPVAYVPISSRGSLDCGVNGKDNDGDIPKFGPRPIPPNHKLQVDVSLTLPESEYNRNLGMFQVRVVFLSANGKTLASKSQPCMLKFQSQPIRILLTFLKIAPLVAGYISESQTLELKIKGFTEGVVPTSCLKVVIEQRAAFLPGAGIPELYEASLVLQSELPFFSRIIWCWRKTLFVWTSIMLFMMEFLFILICCTPLVIPRTRPRDVPASFNTNGVPEQS</sequence>
<dbReference type="GO" id="GO:0140042">
    <property type="term" value="P:lipid droplet formation"/>
    <property type="evidence" value="ECO:0007669"/>
    <property type="project" value="UniProtKB-ARBA"/>
</dbReference>
<evidence type="ECO:0000256" key="3">
    <source>
        <dbReference type="ARBA" id="ARBA00022824"/>
    </source>
</evidence>
<evidence type="ECO:0000256" key="7">
    <source>
        <dbReference type="SAM" id="MobiDB-lite"/>
    </source>
</evidence>
<evidence type="ECO:0000256" key="5">
    <source>
        <dbReference type="ARBA" id="ARBA00023098"/>
    </source>
</evidence>
<dbReference type="AlphaFoldDB" id="A0AAV8T700"/>
<proteinExistence type="predicted"/>
<gene>
    <name evidence="9" type="ORF">K2173_006605</name>
</gene>
<reference evidence="9 10" key="1">
    <citation type="submission" date="2021-09" db="EMBL/GenBank/DDBJ databases">
        <title>Genomic insights and catalytic innovation underlie evolution of tropane alkaloids biosynthesis.</title>
        <authorList>
            <person name="Wang Y.-J."/>
            <person name="Tian T."/>
            <person name="Huang J.-P."/>
            <person name="Huang S.-X."/>
        </authorList>
    </citation>
    <scope>NUCLEOTIDE SEQUENCE [LARGE SCALE GENOMIC DNA]</scope>
    <source>
        <strain evidence="9">KIB-2018</strain>
        <tissue evidence="9">Leaf</tissue>
    </source>
</reference>
<organism evidence="9 10">
    <name type="scientific">Erythroxylum novogranatense</name>
    <dbReference type="NCBI Taxonomy" id="1862640"/>
    <lineage>
        <taxon>Eukaryota</taxon>
        <taxon>Viridiplantae</taxon>
        <taxon>Streptophyta</taxon>
        <taxon>Embryophyta</taxon>
        <taxon>Tracheophyta</taxon>
        <taxon>Spermatophyta</taxon>
        <taxon>Magnoliopsida</taxon>
        <taxon>eudicotyledons</taxon>
        <taxon>Gunneridae</taxon>
        <taxon>Pentapetalae</taxon>
        <taxon>rosids</taxon>
        <taxon>fabids</taxon>
        <taxon>Malpighiales</taxon>
        <taxon>Erythroxylaceae</taxon>
        <taxon>Erythroxylum</taxon>
    </lineage>
</organism>
<feature type="transmembrane region" description="Helical" evidence="8">
    <location>
        <begin position="481"/>
        <end position="506"/>
    </location>
</feature>
<feature type="transmembrane region" description="Helical" evidence="8">
    <location>
        <begin position="169"/>
        <end position="200"/>
    </location>
</feature>
<evidence type="ECO:0000256" key="4">
    <source>
        <dbReference type="ARBA" id="ARBA00022989"/>
    </source>
</evidence>
<feature type="compositionally biased region" description="Low complexity" evidence="7">
    <location>
        <begin position="67"/>
        <end position="79"/>
    </location>
</feature>
<feature type="transmembrane region" description="Helical" evidence="8">
    <location>
        <begin position="259"/>
        <end position="289"/>
    </location>
</feature>
<dbReference type="GO" id="GO:0006629">
    <property type="term" value="P:lipid metabolic process"/>
    <property type="evidence" value="ECO:0007669"/>
    <property type="project" value="UniProtKB-KW"/>
</dbReference>
<dbReference type="Pfam" id="PF06775">
    <property type="entry name" value="Seipin"/>
    <property type="match status" value="1"/>
</dbReference>
<keyword evidence="3" id="KW-0256">Endoplasmic reticulum</keyword>
<comment type="caution">
    <text evidence="9">The sequence shown here is derived from an EMBL/GenBank/DDBJ whole genome shotgun (WGS) entry which is preliminary data.</text>
</comment>
<feature type="region of interest" description="Disordered" evidence="7">
    <location>
        <begin position="56"/>
        <end position="93"/>
    </location>
</feature>
<keyword evidence="10" id="KW-1185">Reference proteome</keyword>
<feature type="compositionally biased region" description="Basic and acidic residues" evidence="7">
    <location>
        <begin position="1"/>
        <end position="25"/>
    </location>
</feature>
<keyword evidence="5" id="KW-0443">Lipid metabolism</keyword>
<evidence type="ECO:0000256" key="2">
    <source>
        <dbReference type="ARBA" id="ARBA00022692"/>
    </source>
</evidence>
<accession>A0AAV8T700</accession>
<keyword evidence="6 8" id="KW-0472">Membrane</keyword>
<dbReference type="CDD" id="cd23995">
    <property type="entry name" value="Seipin_BSCL2_like"/>
    <property type="match status" value="1"/>
</dbReference>
<comment type="subcellular location">
    <subcellularLocation>
        <location evidence="1">Endoplasmic reticulum membrane</location>
        <topology evidence="1">Multi-pass membrane protein</topology>
    </subcellularLocation>
</comment>
<dbReference type="PANTHER" id="PTHR21212:SF0">
    <property type="entry name" value="SEIPIN"/>
    <property type="match status" value="1"/>
</dbReference>
<evidence type="ECO:0000256" key="1">
    <source>
        <dbReference type="ARBA" id="ARBA00004477"/>
    </source>
</evidence>